<keyword evidence="2" id="KW-1185">Reference proteome</keyword>
<comment type="caution">
    <text evidence="1">The sequence shown here is derived from an EMBL/GenBank/DDBJ whole genome shotgun (WGS) entry which is preliminary data.</text>
</comment>
<gene>
    <name evidence="1" type="ORF">MLD38_011360</name>
</gene>
<name>A0ACB9RB42_9MYRT</name>
<organism evidence="1 2">
    <name type="scientific">Melastoma candidum</name>
    <dbReference type="NCBI Taxonomy" id="119954"/>
    <lineage>
        <taxon>Eukaryota</taxon>
        <taxon>Viridiplantae</taxon>
        <taxon>Streptophyta</taxon>
        <taxon>Embryophyta</taxon>
        <taxon>Tracheophyta</taxon>
        <taxon>Spermatophyta</taxon>
        <taxon>Magnoliopsida</taxon>
        <taxon>eudicotyledons</taxon>
        <taxon>Gunneridae</taxon>
        <taxon>Pentapetalae</taxon>
        <taxon>rosids</taxon>
        <taxon>malvids</taxon>
        <taxon>Myrtales</taxon>
        <taxon>Melastomataceae</taxon>
        <taxon>Melastomatoideae</taxon>
        <taxon>Melastomateae</taxon>
        <taxon>Melastoma</taxon>
    </lineage>
</organism>
<evidence type="ECO:0000313" key="2">
    <source>
        <dbReference type="Proteomes" id="UP001057402"/>
    </source>
</evidence>
<proteinExistence type="predicted"/>
<accession>A0ACB9RB42</accession>
<reference evidence="2" key="1">
    <citation type="journal article" date="2023" name="Front. Plant Sci.">
        <title>Chromosomal-level genome assembly of Melastoma candidum provides insights into trichome evolution.</title>
        <authorList>
            <person name="Zhong Y."/>
            <person name="Wu W."/>
            <person name="Sun C."/>
            <person name="Zou P."/>
            <person name="Liu Y."/>
            <person name="Dai S."/>
            <person name="Zhou R."/>
        </authorList>
    </citation>
    <scope>NUCLEOTIDE SEQUENCE [LARGE SCALE GENOMIC DNA]</scope>
</reference>
<dbReference type="EMBL" id="CM042883">
    <property type="protein sequence ID" value="KAI4373207.1"/>
    <property type="molecule type" value="Genomic_DNA"/>
</dbReference>
<sequence length="345" mass="38824">MPRRAKRSRPSLVQPLTFSPFARSVAVIANASSSKRDFHELISPAGAAGVEDERESVDQTGGNENKIKQAPTYNETIKDDADEEISESESSDEDTFDGTVQVDFAFFDPKESDFHGVKLLLQNYLGDKQWDLSGFVDLILGQPTVGSVVKAEDAEDDGIFSVVTALNVNRYKDHKCIGQLKEYLTENCQDEGRMSDLTSLLAERTKDVGLLVSQHVANLPPQLLPPLYEGLFNEVLWATEDEPTEELRNCFKFKTYLMTTKIYKLKSSSGKRKHSADDEIDIVFTKPEDEVFYELCSWFFSFPLTTAHLTPPELKNYRPMGLVMAIKAEKVPTFQQKLKSLIDES</sequence>
<dbReference type="Proteomes" id="UP001057402">
    <property type="component" value="Chromosome 4"/>
</dbReference>
<protein>
    <submittedName>
        <fullName evidence="1">Uncharacterized protein</fullName>
    </submittedName>
</protein>
<evidence type="ECO:0000313" key="1">
    <source>
        <dbReference type="EMBL" id="KAI4373207.1"/>
    </source>
</evidence>